<protein>
    <submittedName>
        <fullName evidence="2">Putative ATPase/DNA-binding CsgD family transcriptional regulator</fullName>
    </submittedName>
</protein>
<dbReference type="PANTHER" id="PTHR47691">
    <property type="entry name" value="REGULATOR-RELATED"/>
    <property type="match status" value="1"/>
</dbReference>
<dbReference type="RefSeq" id="WP_179502843.1">
    <property type="nucleotide sequence ID" value="NZ_JACCAA010000001.1"/>
</dbReference>
<dbReference type="CDD" id="cd06170">
    <property type="entry name" value="LuxR_C_like"/>
    <property type="match status" value="1"/>
</dbReference>
<dbReference type="AlphaFoldDB" id="A0A7Y9UU29"/>
<dbReference type="Pfam" id="PF13401">
    <property type="entry name" value="AAA_22"/>
    <property type="match status" value="1"/>
</dbReference>
<comment type="caution">
    <text evidence="2">The sequence shown here is derived from an EMBL/GenBank/DDBJ whole genome shotgun (WGS) entry which is preliminary data.</text>
</comment>
<dbReference type="InterPro" id="IPR027417">
    <property type="entry name" value="P-loop_NTPase"/>
</dbReference>
<dbReference type="PROSITE" id="PS00622">
    <property type="entry name" value="HTH_LUXR_1"/>
    <property type="match status" value="1"/>
</dbReference>
<evidence type="ECO:0000259" key="1">
    <source>
        <dbReference type="PROSITE" id="PS50043"/>
    </source>
</evidence>
<dbReference type="Gene3D" id="1.25.40.10">
    <property type="entry name" value="Tetratricopeptide repeat domain"/>
    <property type="match status" value="1"/>
</dbReference>
<proteinExistence type="predicted"/>
<feature type="domain" description="HTH luxR-type" evidence="1">
    <location>
        <begin position="818"/>
        <end position="880"/>
    </location>
</feature>
<dbReference type="Gene3D" id="1.10.10.10">
    <property type="entry name" value="Winged helix-like DNA-binding domain superfamily/Winged helix DNA-binding domain"/>
    <property type="match status" value="1"/>
</dbReference>
<keyword evidence="3" id="KW-1185">Reference proteome</keyword>
<dbReference type="InterPro" id="IPR036388">
    <property type="entry name" value="WH-like_DNA-bd_sf"/>
</dbReference>
<dbReference type="SMART" id="SM00421">
    <property type="entry name" value="HTH_LUXR"/>
    <property type="match status" value="1"/>
</dbReference>
<organism evidence="2 3">
    <name type="scientific">Nocardioides daedukensis</name>
    <dbReference type="NCBI Taxonomy" id="634462"/>
    <lineage>
        <taxon>Bacteria</taxon>
        <taxon>Bacillati</taxon>
        <taxon>Actinomycetota</taxon>
        <taxon>Actinomycetes</taxon>
        <taxon>Propionibacteriales</taxon>
        <taxon>Nocardioidaceae</taxon>
        <taxon>Nocardioides</taxon>
    </lineage>
</organism>
<dbReference type="Proteomes" id="UP000540656">
    <property type="component" value="Unassembled WGS sequence"/>
</dbReference>
<dbReference type="Gene3D" id="3.40.50.300">
    <property type="entry name" value="P-loop containing nucleotide triphosphate hydrolases"/>
    <property type="match status" value="1"/>
</dbReference>
<dbReference type="GO" id="GO:0003677">
    <property type="term" value="F:DNA binding"/>
    <property type="evidence" value="ECO:0007669"/>
    <property type="project" value="UniProtKB-KW"/>
</dbReference>
<gene>
    <name evidence="2" type="ORF">BJ980_002757</name>
</gene>
<sequence>MNSDEWERIRTLHASGETIKGISRRTGFSRNTIRRALQLSAPPDDRRGTRSTLYDAHSDSIKELLSTDPEITVQAIKDTIGWEHASSTLARAVARAREELAADVLPDPAQGRQLTAPGTPTLPHFSTTFIGRRPEIARLRGLLGEHRLVTITGPGGMGKTRLATHTAQEVRRAFSDGVRFVELASLRSPELIAQTVLEGLNLAGRDQQGATAEAALIDHLGDRRMLLVLDNCEHLVDAVAGLVHTLLQATTGLAIIVTSREVLALPEEFVLPLGSLPMPDTDAPGHDPLDSATALFESRADAVLSGFRIDDSNREAVRRVCERLDGLPLAIELACARLPVLSVSELADRLDHRLDLLTTGNRAAPSRHQSLIATLDWSHDHCTAEQQLLWSRASVFAGGFDLAMAEEICANDELTSPRILDAIMALVSKSILLREEHESSVRFRMLETIREYGQSHLSEDALDGLHERLLAWTLAKVRELVVAWPGPDQRRINGWFRANRANVRKALHWALDESTCQDVRRTAAQVVAEPWFLWAGGASVREHRLWLDRAVERVDADSEVRGQALATLALVQTLQGDRDGAGASLTEAERIAALTGDAATADFVEHTRGLREYFAGDFPAAEPLLLEALSRYRANEPRGGLRSALDVHLGMLYAFTGQAELSEQHYREVHERSGATGERWFKAYADFGLGAVELLNGDAERAHQMALGGLTLIRDFDDEIGATLIIDLLGWTEAVLGETERAALLVGSASNLWGAFGRQLYGSHHWVDVRERYSSLAREQLGADRYDELHAEGAAMSVSDVIAFALDESVVLPESAAVADTLAMLTPREREVAGLVAKGLSNKEIAARLVLSPRTIEGHVEHVLQKLCLTSRTQIPGTLT</sequence>
<dbReference type="InterPro" id="IPR016032">
    <property type="entry name" value="Sig_transdc_resp-reg_C-effctor"/>
</dbReference>
<dbReference type="PANTHER" id="PTHR47691:SF3">
    <property type="entry name" value="HTH-TYPE TRANSCRIPTIONAL REGULATOR RV0890C-RELATED"/>
    <property type="match status" value="1"/>
</dbReference>
<dbReference type="SUPFAM" id="SSF46894">
    <property type="entry name" value="C-terminal effector domain of the bipartite response regulators"/>
    <property type="match status" value="1"/>
</dbReference>
<dbReference type="PROSITE" id="PS50043">
    <property type="entry name" value="HTH_LUXR_2"/>
    <property type="match status" value="1"/>
</dbReference>
<evidence type="ECO:0000313" key="2">
    <source>
        <dbReference type="EMBL" id="NYG59834.1"/>
    </source>
</evidence>
<accession>A0A7Y9UU29</accession>
<dbReference type="GO" id="GO:0016887">
    <property type="term" value="F:ATP hydrolysis activity"/>
    <property type="evidence" value="ECO:0007669"/>
    <property type="project" value="InterPro"/>
</dbReference>
<dbReference type="PRINTS" id="PR00038">
    <property type="entry name" value="HTHLUXR"/>
</dbReference>
<dbReference type="InterPro" id="IPR049945">
    <property type="entry name" value="AAA_22"/>
</dbReference>
<dbReference type="Pfam" id="PF00196">
    <property type="entry name" value="GerE"/>
    <property type="match status" value="1"/>
</dbReference>
<dbReference type="PRINTS" id="PR00364">
    <property type="entry name" value="DISEASERSIST"/>
</dbReference>
<name>A0A7Y9UU29_9ACTN</name>
<dbReference type="InterPro" id="IPR011990">
    <property type="entry name" value="TPR-like_helical_dom_sf"/>
</dbReference>
<dbReference type="SUPFAM" id="SSF52540">
    <property type="entry name" value="P-loop containing nucleoside triphosphate hydrolases"/>
    <property type="match status" value="1"/>
</dbReference>
<keyword evidence="2" id="KW-0238">DNA-binding</keyword>
<dbReference type="SUPFAM" id="SSF48452">
    <property type="entry name" value="TPR-like"/>
    <property type="match status" value="1"/>
</dbReference>
<reference evidence="2 3" key="1">
    <citation type="submission" date="2020-07" db="EMBL/GenBank/DDBJ databases">
        <title>Sequencing the genomes of 1000 actinobacteria strains.</title>
        <authorList>
            <person name="Klenk H.-P."/>
        </authorList>
    </citation>
    <scope>NUCLEOTIDE SEQUENCE [LARGE SCALE GENOMIC DNA]</scope>
    <source>
        <strain evidence="2 3">DSM 23819</strain>
    </source>
</reference>
<evidence type="ECO:0000313" key="3">
    <source>
        <dbReference type="Proteomes" id="UP000540656"/>
    </source>
</evidence>
<dbReference type="EMBL" id="JACCAA010000001">
    <property type="protein sequence ID" value="NYG59834.1"/>
    <property type="molecule type" value="Genomic_DNA"/>
</dbReference>
<dbReference type="InterPro" id="IPR000792">
    <property type="entry name" value="Tscrpt_reg_LuxR_C"/>
</dbReference>
<dbReference type="GO" id="GO:0006355">
    <property type="term" value="P:regulation of DNA-templated transcription"/>
    <property type="evidence" value="ECO:0007669"/>
    <property type="project" value="InterPro"/>
</dbReference>